<name>A0A4R5NHN7_9LACO</name>
<dbReference type="STRING" id="1122149.FD44_GL000782"/>
<proteinExistence type="inferred from homology"/>
<dbReference type="SUPFAM" id="SSF101960">
    <property type="entry name" value="Stabilizer of iron transporter SufD"/>
    <property type="match status" value="1"/>
</dbReference>
<comment type="similarity">
    <text evidence="1">Belongs to the iron-sulfur cluster assembly SufBD family.</text>
</comment>
<evidence type="ECO:0000313" key="5">
    <source>
        <dbReference type="Proteomes" id="UP000294854"/>
    </source>
</evidence>
<dbReference type="PANTHER" id="PTHR30508:SF1">
    <property type="entry name" value="UPF0051 PROTEIN ABCI8, CHLOROPLASTIC-RELATED"/>
    <property type="match status" value="1"/>
</dbReference>
<accession>A0A4R5NHN7</accession>
<dbReference type="Pfam" id="PF01458">
    <property type="entry name" value="SUFBD_core"/>
    <property type="match status" value="1"/>
</dbReference>
<gene>
    <name evidence="4" type="ORF">C5L31_000967</name>
</gene>
<dbReference type="InterPro" id="IPR000825">
    <property type="entry name" value="SUF_FeS_clus_asmbl_SufBD_core"/>
</dbReference>
<dbReference type="OrthoDB" id="9803529at2"/>
<dbReference type="RefSeq" id="WP_010619165.1">
    <property type="nucleotide sequence ID" value="NZ_PUFO01000084.1"/>
</dbReference>
<feature type="domain" description="SUF system FeS cluster assembly SufBD N-terminal" evidence="3">
    <location>
        <begin position="139"/>
        <end position="202"/>
    </location>
</feature>
<dbReference type="EMBL" id="PUFO01000084">
    <property type="protein sequence ID" value="TDG73720.1"/>
    <property type="molecule type" value="Genomic_DNA"/>
</dbReference>
<dbReference type="GO" id="GO:0016226">
    <property type="term" value="P:iron-sulfur cluster assembly"/>
    <property type="evidence" value="ECO:0007669"/>
    <property type="project" value="InterPro"/>
</dbReference>
<dbReference type="InterPro" id="IPR055346">
    <property type="entry name" value="Fe-S_cluster_assembly_SufBD"/>
</dbReference>
<dbReference type="InterPro" id="IPR037284">
    <property type="entry name" value="SUF_FeS_clus_asmbl_SufBD_sf"/>
</dbReference>
<dbReference type="PANTHER" id="PTHR30508">
    <property type="entry name" value="FES CLUSTER ASSEMBLY PROTEIN SUF"/>
    <property type="match status" value="1"/>
</dbReference>
<protein>
    <recommendedName>
        <fullName evidence="6">FeS assembly protein SufB</fullName>
    </recommendedName>
</protein>
<dbReference type="Pfam" id="PF19295">
    <property type="entry name" value="SufBD_N"/>
    <property type="match status" value="1"/>
</dbReference>
<feature type="domain" description="SUF system FeS cluster assembly SufBD core" evidence="2">
    <location>
        <begin position="205"/>
        <end position="439"/>
    </location>
</feature>
<evidence type="ECO:0000313" key="4">
    <source>
        <dbReference type="EMBL" id="TDG73720.1"/>
    </source>
</evidence>
<comment type="caution">
    <text evidence="4">The sequence shown here is derived from an EMBL/GenBank/DDBJ whole genome shotgun (WGS) entry which is preliminary data.</text>
</comment>
<organism evidence="4 5">
    <name type="scientific">Secundilactobacillus malefermentans</name>
    <dbReference type="NCBI Taxonomy" id="176292"/>
    <lineage>
        <taxon>Bacteria</taxon>
        <taxon>Bacillati</taxon>
        <taxon>Bacillota</taxon>
        <taxon>Bacilli</taxon>
        <taxon>Lactobacillales</taxon>
        <taxon>Lactobacillaceae</taxon>
        <taxon>Secundilactobacillus</taxon>
    </lineage>
</organism>
<dbReference type="InterPro" id="IPR010231">
    <property type="entry name" value="SUF_FeS_clus_asmbl_SufB"/>
</dbReference>
<evidence type="ECO:0000256" key="1">
    <source>
        <dbReference type="ARBA" id="ARBA00043967"/>
    </source>
</evidence>
<evidence type="ECO:0000259" key="2">
    <source>
        <dbReference type="Pfam" id="PF01458"/>
    </source>
</evidence>
<evidence type="ECO:0000259" key="3">
    <source>
        <dbReference type="Pfam" id="PF19295"/>
    </source>
</evidence>
<keyword evidence="5" id="KW-1185">Reference proteome</keyword>
<dbReference type="InterPro" id="IPR045595">
    <property type="entry name" value="SufBD_N"/>
</dbReference>
<sequence length="468" mass="52642">MSEMPEAVVKDEDYEYGFHDDIKPAFSTGRGLTEETVRAISAAKEEPQWMLDYRLNAYQIYKRLSMPKYGPDLSKLDLKNMHYYQKMTDKKYRDWEDVPADLKKTFDRLGVPEAERNYLAGSSAQYESEVVYHNMRDDFAKLGIIFTDTDTALKEYPELFKKWFGKLVQPNDNKFAALNAAVWSGGSFIYVPAGVETKTPIQSYFRLNSENSGQFERTLIIVEEGARVDYVEGCTAPNYSSDSLHAAVVEVNVEKDAYCRYTTIQNWSDNVYSLETKRAAAGENATMEWVDGNLGSKVTMKYPSVYLNGEGARGTMLSIAVASNNIHQDSGARMIHNAKNTSSSIVSKSISKTGGSTDYRGTVRFGRHSDGSKAHVECDTIIMDDQSSSDTIPYNEISNANVSMEHEAKVSKISEEQLYYLMSRGISEAKATEMIVMGFVEPFTKQLPMEYAVELNRLISFEMEGSIG</sequence>
<dbReference type="NCBIfam" id="TIGR01980">
    <property type="entry name" value="sufB"/>
    <property type="match status" value="1"/>
</dbReference>
<evidence type="ECO:0008006" key="6">
    <source>
        <dbReference type="Google" id="ProtNLM"/>
    </source>
</evidence>
<dbReference type="Proteomes" id="UP000294854">
    <property type="component" value="Unassembled WGS sequence"/>
</dbReference>
<reference evidence="4 5" key="1">
    <citation type="journal article" date="2019" name="Appl. Microbiol. Biotechnol.">
        <title>Uncovering carbohydrate metabolism through a genotype-phenotype association study of 56 lactic acid bacteria genomes.</title>
        <authorList>
            <person name="Buron-Moles G."/>
            <person name="Chailyan A."/>
            <person name="Dolejs I."/>
            <person name="Forster J."/>
            <person name="Miks M.H."/>
        </authorList>
    </citation>
    <scope>NUCLEOTIDE SEQUENCE [LARGE SCALE GENOMIC DNA]</scope>
    <source>
        <strain evidence="4 5">ATCC 49373</strain>
    </source>
</reference>
<dbReference type="AlphaFoldDB" id="A0A4R5NHN7"/>